<comment type="caution">
    <text evidence="2">The sequence shown here is derived from an EMBL/GenBank/DDBJ whole genome shotgun (WGS) entry which is preliminary data.</text>
</comment>
<feature type="compositionally biased region" description="Polar residues" evidence="1">
    <location>
        <begin position="101"/>
        <end position="117"/>
    </location>
</feature>
<feature type="region of interest" description="Disordered" evidence="1">
    <location>
        <begin position="96"/>
        <end position="117"/>
    </location>
</feature>
<evidence type="ECO:0000313" key="2">
    <source>
        <dbReference type="EMBL" id="MBB4942917.1"/>
    </source>
</evidence>
<evidence type="ECO:0000256" key="1">
    <source>
        <dbReference type="SAM" id="MobiDB-lite"/>
    </source>
</evidence>
<name>A0A7W7S3B6_9ACTN</name>
<keyword evidence="3" id="KW-1185">Reference proteome</keyword>
<reference evidence="2 3" key="1">
    <citation type="submission" date="2020-08" db="EMBL/GenBank/DDBJ databases">
        <title>Sequencing the genomes of 1000 actinobacteria strains.</title>
        <authorList>
            <person name="Klenk H.-P."/>
        </authorList>
    </citation>
    <scope>NUCLEOTIDE SEQUENCE [LARGE SCALE GENOMIC DNA]</scope>
    <source>
        <strain evidence="2 3">DSM 43023</strain>
    </source>
</reference>
<organism evidence="2 3">
    <name type="scientific">Streptosporangium album</name>
    <dbReference type="NCBI Taxonomy" id="47479"/>
    <lineage>
        <taxon>Bacteria</taxon>
        <taxon>Bacillati</taxon>
        <taxon>Actinomycetota</taxon>
        <taxon>Actinomycetes</taxon>
        <taxon>Streptosporangiales</taxon>
        <taxon>Streptosporangiaceae</taxon>
        <taxon>Streptosporangium</taxon>
    </lineage>
</organism>
<evidence type="ECO:0000313" key="3">
    <source>
        <dbReference type="Proteomes" id="UP000534286"/>
    </source>
</evidence>
<sequence>MESAYFAIKKSMLGRRVLRARTLPGAAQEIYALLSAYQVIRIAIADATACGIDPDRGSFTVAFQTARDQIVQAANVIAGTTIDLVGTIGRAVLDRPPRTPPISTWARSGRSRTGSWR</sequence>
<dbReference type="EMBL" id="JACHJU010000004">
    <property type="protein sequence ID" value="MBB4942917.1"/>
    <property type="molecule type" value="Genomic_DNA"/>
</dbReference>
<dbReference type="AlphaFoldDB" id="A0A7W7S3B6"/>
<proteinExistence type="predicted"/>
<protein>
    <recommendedName>
        <fullName evidence="4">Transposase DDE domain-containing protein</fullName>
    </recommendedName>
</protein>
<accession>A0A7W7S3B6</accession>
<dbReference type="Proteomes" id="UP000534286">
    <property type="component" value="Unassembled WGS sequence"/>
</dbReference>
<evidence type="ECO:0008006" key="4">
    <source>
        <dbReference type="Google" id="ProtNLM"/>
    </source>
</evidence>
<gene>
    <name evidence="2" type="ORF">FHR32_007317</name>
</gene>